<dbReference type="Gene3D" id="3.90.550.10">
    <property type="entry name" value="Spore Coat Polysaccharide Biosynthesis Protein SpsA, Chain A"/>
    <property type="match status" value="1"/>
</dbReference>
<evidence type="ECO:0000313" key="3">
    <source>
        <dbReference type="Proteomes" id="UP001460072"/>
    </source>
</evidence>
<dbReference type="EC" id="2.4.-.-" evidence="2"/>
<keyword evidence="2" id="KW-0328">Glycosyltransferase</keyword>
<organism evidence="2 3">
    <name type="scientific">Flavobacterium aureirubrum</name>
    <dbReference type="NCBI Taxonomy" id="3133147"/>
    <lineage>
        <taxon>Bacteria</taxon>
        <taxon>Pseudomonadati</taxon>
        <taxon>Bacteroidota</taxon>
        <taxon>Flavobacteriia</taxon>
        <taxon>Flavobacteriales</taxon>
        <taxon>Flavobacteriaceae</taxon>
        <taxon>Flavobacterium</taxon>
    </lineage>
</organism>
<evidence type="ECO:0000313" key="2">
    <source>
        <dbReference type="EMBL" id="MEM0544155.1"/>
    </source>
</evidence>
<proteinExistence type="predicted"/>
<protein>
    <submittedName>
        <fullName evidence="2">Glycosyltransferase</fullName>
        <ecNumber evidence="2">2.4.-.-</ecNumber>
    </submittedName>
</protein>
<keyword evidence="3" id="KW-1185">Reference proteome</keyword>
<dbReference type="GO" id="GO:0016757">
    <property type="term" value="F:glycosyltransferase activity"/>
    <property type="evidence" value="ECO:0007669"/>
    <property type="project" value="UniProtKB-KW"/>
</dbReference>
<gene>
    <name evidence="2" type="ORF">WFZ85_16340</name>
</gene>
<dbReference type="EMBL" id="JBCGDO010000155">
    <property type="protein sequence ID" value="MEM0544155.1"/>
    <property type="molecule type" value="Genomic_DNA"/>
</dbReference>
<dbReference type="RefSeq" id="WP_342697292.1">
    <property type="nucleotide sequence ID" value="NZ_JBCGDO010000155.1"/>
</dbReference>
<feature type="non-terminal residue" evidence="2">
    <location>
        <position position="93"/>
    </location>
</feature>
<dbReference type="Proteomes" id="UP001460072">
    <property type="component" value="Unassembled WGS sequence"/>
</dbReference>
<name>A0ABU9N8Z1_9FLAO</name>
<sequence>TSLNLGFKIAKGDYMSRMDGDDISLPERFAKQIAFLEKNPDVIVCGSFYTIIGTQKSILVTEKHEDIKSASLRNNFMVHPSLMLRKKAFDELS</sequence>
<keyword evidence="2" id="KW-0808">Transferase</keyword>
<evidence type="ECO:0000259" key="1">
    <source>
        <dbReference type="Pfam" id="PF00535"/>
    </source>
</evidence>
<dbReference type="Pfam" id="PF00535">
    <property type="entry name" value="Glycos_transf_2"/>
    <property type="match status" value="1"/>
</dbReference>
<comment type="caution">
    <text evidence="2">The sequence shown here is derived from an EMBL/GenBank/DDBJ whole genome shotgun (WGS) entry which is preliminary data.</text>
</comment>
<feature type="non-terminal residue" evidence="2">
    <location>
        <position position="1"/>
    </location>
</feature>
<reference evidence="2 3" key="1">
    <citation type="submission" date="2024-03" db="EMBL/GenBank/DDBJ databases">
        <title>Two novel species of the genus Flavobacterium exhibiting potentially degradation of complex polysaccharides.</title>
        <authorList>
            <person name="Lian X."/>
        </authorList>
    </citation>
    <scope>NUCLEOTIDE SEQUENCE [LARGE SCALE GENOMIC DNA]</scope>
    <source>
        <strain evidence="3">j3</strain>
    </source>
</reference>
<accession>A0ABU9N8Z1</accession>
<dbReference type="InterPro" id="IPR001173">
    <property type="entry name" value="Glyco_trans_2-like"/>
</dbReference>
<feature type="domain" description="Glycosyltransferase 2-like" evidence="1">
    <location>
        <begin position="2"/>
        <end position="90"/>
    </location>
</feature>
<dbReference type="InterPro" id="IPR029044">
    <property type="entry name" value="Nucleotide-diphossugar_trans"/>
</dbReference>
<dbReference type="SUPFAM" id="SSF53448">
    <property type="entry name" value="Nucleotide-diphospho-sugar transferases"/>
    <property type="match status" value="1"/>
</dbReference>